<comment type="caution">
    <text evidence="6">The sequence shown here is derived from an EMBL/GenBank/DDBJ whole genome shotgun (WGS) entry which is preliminary data.</text>
</comment>
<dbReference type="AlphaFoldDB" id="A0A6L9XZ60"/>
<evidence type="ECO:0000313" key="6">
    <source>
        <dbReference type="EMBL" id="NEN06680.1"/>
    </source>
</evidence>
<dbReference type="InterPro" id="IPR025158">
    <property type="entry name" value="Mg_chelat-rel_C"/>
</dbReference>
<organism evidence="6 7">
    <name type="scientific">Leifsonia tongyongensis</name>
    <dbReference type="NCBI Taxonomy" id="1268043"/>
    <lineage>
        <taxon>Bacteria</taxon>
        <taxon>Bacillati</taxon>
        <taxon>Actinomycetota</taxon>
        <taxon>Actinomycetes</taxon>
        <taxon>Micrococcales</taxon>
        <taxon>Microbacteriaceae</taxon>
        <taxon>Leifsonia</taxon>
    </lineage>
</organism>
<dbReference type="PANTHER" id="PTHR32039:SF7">
    <property type="entry name" value="COMPETENCE PROTEIN COMM"/>
    <property type="match status" value="1"/>
</dbReference>
<dbReference type="Pfam" id="PF13335">
    <property type="entry name" value="Mg_chelatase_C"/>
    <property type="match status" value="1"/>
</dbReference>
<feature type="region of interest" description="Disordered" evidence="4">
    <location>
        <begin position="408"/>
        <end position="427"/>
    </location>
</feature>
<dbReference type="InterPro" id="IPR001208">
    <property type="entry name" value="MCM_dom"/>
</dbReference>
<dbReference type="PRINTS" id="PR01657">
    <property type="entry name" value="MCMFAMILY"/>
</dbReference>
<dbReference type="Gene3D" id="3.40.50.300">
    <property type="entry name" value="P-loop containing nucleotide triphosphate hydrolases"/>
    <property type="match status" value="1"/>
</dbReference>
<dbReference type="SUPFAM" id="SSF52540">
    <property type="entry name" value="P-loop containing nucleoside triphosphate hydrolases"/>
    <property type="match status" value="1"/>
</dbReference>
<dbReference type="GO" id="GO:0003677">
    <property type="term" value="F:DNA binding"/>
    <property type="evidence" value="ECO:0007669"/>
    <property type="project" value="InterPro"/>
</dbReference>
<evidence type="ECO:0000256" key="2">
    <source>
        <dbReference type="ARBA" id="ARBA00022741"/>
    </source>
</evidence>
<keyword evidence="7" id="KW-1185">Reference proteome</keyword>
<gene>
    <name evidence="6" type="ORF">G3T36_12460</name>
</gene>
<dbReference type="Pfam" id="PF13541">
    <property type="entry name" value="ChlI"/>
    <property type="match status" value="1"/>
</dbReference>
<dbReference type="InterPro" id="IPR020568">
    <property type="entry name" value="Ribosomal_Su5_D2-typ_SF"/>
</dbReference>
<evidence type="ECO:0000313" key="7">
    <source>
        <dbReference type="Proteomes" id="UP000474967"/>
    </source>
</evidence>
<dbReference type="Gene3D" id="3.30.230.10">
    <property type="match status" value="1"/>
</dbReference>
<evidence type="ECO:0000259" key="5">
    <source>
        <dbReference type="SMART" id="SM00382"/>
    </source>
</evidence>
<evidence type="ECO:0000256" key="1">
    <source>
        <dbReference type="ARBA" id="ARBA00006354"/>
    </source>
</evidence>
<name>A0A6L9XZ60_9MICO</name>
<dbReference type="SMART" id="SM00382">
    <property type="entry name" value="AAA"/>
    <property type="match status" value="1"/>
</dbReference>
<dbReference type="InterPro" id="IPR014721">
    <property type="entry name" value="Ribsml_uS5_D2-typ_fold_subgr"/>
</dbReference>
<reference evidence="6 7" key="1">
    <citation type="journal article" date="2014" name="J. Microbiol.">
        <title>Diaminobutyricibacter tongyongensis gen. nov., sp. nov. and Homoserinibacter gongjuensis gen. nov., sp. nov. belong to the family Microbacteriaceae.</title>
        <authorList>
            <person name="Kim S.J."/>
            <person name="Ahn J.H."/>
            <person name="Weon H.Y."/>
            <person name="Hamada M."/>
            <person name="Suzuki K."/>
            <person name="Kwon S.W."/>
        </authorList>
    </citation>
    <scope>NUCLEOTIDE SEQUENCE [LARGE SCALE GENOMIC DNA]</scope>
    <source>
        <strain evidence="6 7">NBRC 108724</strain>
    </source>
</reference>
<dbReference type="PANTHER" id="PTHR32039">
    <property type="entry name" value="MAGNESIUM-CHELATASE SUBUNIT CHLI"/>
    <property type="match status" value="1"/>
</dbReference>
<comment type="similarity">
    <text evidence="1">Belongs to the Mg-chelatase subunits D/I family. ComM subfamily.</text>
</comment>
<sequence length="525" mass="54394">MAVARTFAVALNGLDGHVVEVEADIAPGLPAFVLIGLPDTALGESRERVRAAAVNAGCPLTQRKLTINLSPAALRKQGSGFDLAIAVAALAASGDVGVESVSGVVHLGELGLDGRLRPIPGVLPSVAAARRAGFAKVMVPTANAEEAELVEGIRVIAVASLRDAAIWHGAGFSPEPVDPVGLPAAGARSNEDDGALDMIDVLGNDEAIEALTVAAAGGHHVSMVGPPGAGKTMLAARLPGILPDLTDDEALEVTSILSLVGAPIGRELMRRPPFEAPHHTASAISIVGGGSGRIVPGAVVRATNGVLFLDEAPEFPARVLDVLRQPLEAGTITVHRANGVAAFPARFQLVLAANPCPCGRYGSPDDECTCTPIARRRYLARLSGPLLDRVDIRLSVRRLSVAAMRASRAGGSPISGHEPESTSGSSAAIRQRVVEARAVAAERLAATPWTRNAHVSGSWLRTGPRHLPHAVTSSLDRAFERGAITMRGFDRTLRLAWTLADLDSASTPTAHHVGAALFLRRGMGS</sequence>
<dbReference type="NCBIfam" id="TIGR00368">
    <property type="entry name" value="YifB family Mg chelatase-like AAA ATPase"/>
    <property type="match status" value="1"/>
</dbReference>
<dbReference type="InterPro" id="IPR003593">
    <property type="entry name" value="AAA+_ATPase"/>
</dbReference>
<protein>
    <submittedName>
        <fullName evidence="6">YifB family Mg chelatase-like AAA ATPase</fullName>
    </submittedName>
</protein>
<dbReference type="GO" id="GO:0005524">
    <property type="term" value="F:ATP binding"/>
    <property type="evidence" value="ECO:0007669"/>
    <property type="project" value="UniProtKB-KW"/>
</dbReference>
<proteinExistence type="inferred from homology"/>
<dbReference type="SUPFAM" id="SSF54211">
    <property type="entry name" value="Ribosomal protein S5 domain 2-like"/>
    <property type="match status" value="1"/>
</dbReference>
<dbReference type="InterPro" id="IPR027417">
    <property type="entry name" value="P-loop_NTPase"/>
</dbReference>
<accession>A0A6L9XZ60</accession>
<dbReference type="InterPro" id="IPR045006">
    <property type="entry name" value="CHLI-like"/>
</dbReference>
<feature type="domain" description="AAA+ ATPase" evidence="5">
    <location>
        <begin position="217"/>
        <end position="400"/>
    </location>
</feature>
<evidence type="ECO:0000256" key="4">
    <source>
        <dbReference type="SAM" id="MobiDB-lite"/>
    </source>
</evidence>
<dbReference type="EMBL" id="JAAGWY010000002">
    <property type="protein sequence ID" value="NEN06680.1"/>
    <property type="molecule type" value="Genomic_DNA"/>
</dbReference>
<dbReference type="InterPro" id="IPR004482">
    <property type="entry name" value="Mg_chelat-rel"/>
</dbReference>
<dbReference type="Pfam" id="PF01078">
    <property type="entry name" value="Mg_chelatase"/>
    <property type="match status" value="1"/>
</dbReference>
<keyword evidence="2" id="KW-0547">Nucleotide-binding</keyword>
<dbReference type="InterPro" id="IPR000523">
    <property type="entry name" value="Mg_chelatse_chII-like_cat_dom"/>
</dbReference>
<dbReference type="RefSeq" id="WP_163290070.1">
    <property type="nucleotide sequence ID" value="NZ_JAAGWY010000002.1"/>
</dbReference>
<keyword evidence="3" id="KW-0067">ATP-binding</keyword>
<evidence type="ECO:0000256" key="3">
    <source>
        <dbReference type="ARBA" id="ARBA00022840"/>
    </source>
</evidence>
<dbReference type="Proteomes" id="UP000474967">
    <property type="component" value="Unassembled WGS sequence"/>
</dbReference>